<dbReference type="GO" id="GO:0008168">
    <property type="term" value="F:methyltransferase activity"/>
    <property type="evidence" value="ECO:0007669"/>
    <property type="project" value="UniProtKB-KW"/>
</dbReference>
<accession>A0A8G2BG47</accession>
<dbReference type="Proteomes" id="UP000198615">
    <property type="component" value="Unassembled WGS sequence"/>
</dbReference>
<sequence length="219" mass="23898">MEDPIGGHPTRAEQLDILVSAADAVLQPGDALLDLGCGTGYLAHLLFRRRDDVAFVGLDRKGESLQAARDRFGDRARFVEGDLGDIGAIDVAGGPFKVIATALTFHDLDDGAKRSVIAWAAERLAPGGVFLLYDRLRLTAPSTFRLQQAVWDRIEKIHGRPMRTAASFADYEADLSPSNRPARLDDYSRWFTELGLEHQILHLHGNVALIAAAKGETTP</sequence>
<evidence type="ECO:0000313" key="3">
    <source>
        <dbReference type="Proteomes" id="UP000198615"/>
    </source>
</evidence>
<dbReference type="PANTHER" id="PTHR43464">
    <property type="entry name" value="METHYLTRANSFERASE"/>
    <property type="match status" value="1"/>
</dbReference>
<dbReference type="OrthoDB" id="9800454at2"/>
<keyword evidence="2" id="KW-0489">Methyltransferase</keyword>
<dbReference type="SUPFAM" id="SSF53335">
    <property type="entry name" value="S-adenosyl-L-methionine-dependent methyltransferases"/>
    <property type="match status" value="1"/>
</dbReference>
<dbReference type="Pfam" id="PF13847">
    <property type="entry name" value="Methyltransf_31"/>
    <property type="match status" value="1"/>
</dbReference>
<dbReference type="PANTHER" id="PTHR43464:SF92">
    <property type="entry name" value="SLR1071 PROTEIN"/>
    <property type="match status" value="1"/>
</dbReference>
<dbReference type="Gene3D" id="3.40.50.150">
    <property type="entry name" value="Vaccinia Virus protein VP39"/>
    <property type="match status" value="1"/>
</dbReference>
<dbReference type="InterPro" id="IPR025714">
    <property type="entry name" value="Methyltranfer_dom"/>
</dbReference>
<dbReference type="InterPro" id="IPR029063">
    <property type="entry name" value="SAM-dependent_MTases_sf"/>
</dbReference>
<reference evidence="2 3" key="1">
    <citation type="submission" date="2016-10" db="EMBL/GenBank/DDBJ databases">
        <authorList>
            <person name="Varghese N."/>
            <person name="Submissions S."/>
        </authorList>
    </citation>
    <scope>NUCLEOTIDE SEQUENCE [LARGE SCALE GENOMIC DNA]</scope>
    <source>
        <strain evidence="2 3">DSM 18839</strain>
    </source>
</reference>
<comment type="caution">
    <text evidence="2">The sequence shown here is derived from an EMBL/GenBank/DDBJ whole genome shotgun (WGS) entry which is preliminary data.</text>
</comment>
<keyword evidence="2" id="KW-0808">Transferase</keyword>
<evidence type="ECO:0000313" key="2">
    <source>
        <dbReference type="EMBL" id="SDF38291.1"/>
    </source>
</evidence>
<dbReference type="AlphaFoldDB" id="A0A8G2BG47"/>
<dbReference type="EMBL" id="FNBW01000003">
    <property type="protein sequence ID" value="SDF38291.1"/>
    <property type="molecule type" value="Genomic_DNA"/>
</dbReference>
<gene>
    <name evidence="2" type="ORF">SAMN05660686_01099</name>
</gene>
<keyword evidence="3" id="KW-1185">Reference proteome</keyword>
<proteinExistence type="predicted"/>
<protein>
    <submittedName>
        <fullName evidence="2">Methyltransferase domain-containing protein</fullName>
    </submittedName>
</protein>
<dbReference type="CDD" id="cd02440">
    <property type="entry name" value="AdoMet_MTases"/>
    <property type="match status" value="1"/>
</dbReference>
<evidence type="ECO:0000259" key="1">
    <source>
        <dbReference type="Pfam" id="PF13847"/>
    </source>
</evidence>
<dbReference type="GO" id="GO:0032259">
    <property type="term" value="P:methylation"/>
    <property type="evidence" value="ECO:0007669"/>
    <property type="project" value="UniProtKB-KW"/>
</dbReference>
<name>A0A8G2BG47_9PROT</name>
<feature type="domain" description="Methyltransferase" evidence="1">
    <location>
        <begin position="28"/>
        <end position="133"/>
    </location>
</feature>
<organism evidence="2 3">
    <name type="scientific">Thalassobaculum litoreum DSM 18839</name>
    <dbReference type="NCBI Taxonomy" id="1123362"/>
    <lineage>
        <taxon>Bacteria</taxon>
        <taxon>Pseudomonadati</taxon>
        <taxon>Pseudomonadota</taxon>
        <taxon>Alphaproteobacteria</taxon>
        <taxon>Rhodospirillales</taxon>
        <taxon>Thalassobaculaceae</taxon>
        <taxon>Thalassobaculum</taxon>
    </lineage>
</organism>
<dbReference type="RefSeq" id="WP_093148763.1">
    <property type="nucleotide sequence ID" value="NZ_FNBW01000003.1"/>
</dbReference>